<feature type="domain" description="Glycosyltransferase 2-like" evidence="4">
    <location>
        <begin position="6"/>
        <end position="120"/>
    </location>
</feature>
<keyword evidence="3 5" id="KW-0808">Transferase</keyword>
<name>A0ABT6Q3G2_9PROT</name>
<dbReference type="RefSeq" id="WP_281448623.1">
    <property type="nucleotide sequence ID" value="NZ_JASBAO010000001.1"/>
</dbReference>
<evidence type="ECO:0000313" key="6">
    <source>
        <dbReference type="Proteomes" id="UP001431634"/>
    </source>
</evidence>
<protein>
    <submittedName>
        <fullName evidence="5">Glycosyltransferase</fullName>
        <ecNumber evidence="5">2.4.-.-</ecNumber>
    </submittedName>
</protein>
<dbReference type="GO" id="GO:0016757">
    <property type="term" value="F:glycosyltransferase activity"/>
    <property type="evidence" value="ECO:0007669"/>
    <property type="project" value="UniProtKB-KW"/>
</dbReference>
<dbReference type="InterPro" id="IPR001173">
    <property type="entry name" value="Glyco_trans_2-like"/>
</dbReference>
<dbReference type="EC" id="2.4.-.-" evidence="5"/>
<dbReference type="Pfam" id="PF00535">
    <property type="entry name" value="Glycos_transf_2"/>
    <property type="match status" value="1"/>
</dbReference>
<dbReference type="PANTHER" id="PTHR43179">
    <property type="entry name" value="RHAMNOSYLTRANSFERASE WBBL"/>
    <property type="match status" value="1"/>
</dbReference>
<dbReference type="InterPro" id="IPR029044">
    <property type="entry name" value="Nucleotide-diphossugar_trans"/>
</dbReference>
<evidence type="ECO:0000256" key="1">
    <source>
        <dbReference type="ARBA" id="ARBA00006739"/>
    </source>
</evidence>
<gene>
    <name evidence="5" type="ORF">QJV27_09180</name>
</gene>
<dbReference type="SUPFAM" id="SSF53448">
    <property type="entry name" value="Nucleotide-diphospho-sugar transferases"/>
    <property type="match status" value="1"/>
</dbReference>
<organism evidence="5 6">
    <name type="scientific">Commensalibacter oyaizuii</name>
    <dbReference type="NCBI Taxonomy" id="3043873"/>
    <lineage>
        <taxon>Bacteria</taxon>
        <taxon>Pseudomonadati</taxon>
        <taxon>Pseudomonadota</taxon>
        <taxon>Alphaproteobacteria</taxon>
        <taxon>Acetobacterales</taxon>
        <taxon>Acetobacteraceae</taxon>
    </lineage>
</organism>
<comment type="caution">
    <text evidence="5">The sequence shown here is derived from an EMBL/GenBank/DDBJ whole genome shotgun (WGS) entry which is preliminary data.</text>
</comment>
<evidence type="ECO:0000256" key="3">
    <source>
        <dbReference type="ARBA" id="ARBA00022679"/>
    </source>
</evidence>
<keyword evidence="6" id="KW-1185">Reference proteome</keyword>
<dbReference type="Proteomes" id="UP001431634">
    <property type="component" value="Unassembled WGS sequence"/>
</dbReference>
<evidence type="ECO:0000256" key="2">
    <source>
        <dbReference type="ARBA" id="ARBA00022676"/>
    </source>
</evidence>
<reference evidence="5" key="1">
    <citation type="submission" date="2023-05" db="EMBL/GenBank/DDBJ databases">
        <title>Whole genome sequence of Commensalibacter sp.</title>
        <authorList>
            <person name="Charoenyingcharoen P."/>
            <person name="Yukphan P."/>
        </authorList>
    </citation>
    <scope>NUCLEOTIDE SEQUENCE</scope>
    <source>
        <strain evidence="5">TBRC 16381</strain>
    </source>
</reference>
<dbReference type="EMBL" id="JASBAO010000001">
    <property type="protein sequence ID" value="MDI2091533.1"/>
    <property type="molecule type" value="Genomic_DNA"/>
</dbReference>
<comment type="similarity">
    <text evidence="1">Belongs to the glycosyltransferase 2 family.</text>
</comment>
<keyword evidence="2 5" id="KW-0328">Glycosyltransferase</keyword>
<evidence type="ECO:0000259" key="4">
    <source>
        <dbReference type="Pfam" id="PF00535"/>
    </source>
</evidence>
<evidence type="ECO:0000313" key="5">
    <source>
        <dbReference type="EMBL" id="MDI2091533.1"/>
    </source>
</evidence>
<dbReference type="Gene3D" id="3.90.550.10">
    <property type="entry name" value="Spore Coat Polysaccharide Biosynthesis Protein SpsA, Chain A"/>
    <property type="match status" value="1"/>
</dbReference>
<dbReference type="PANTHER" id="PTHR43179:SF12">
    <property type="entry name" value="GALACTOFURANOSYLTRANSFERASE GLFT2"/>
    <property type="match status" value="1"/>
</dbReference>
<accession>A0ABT6Q3G2</accession>
<sequence length="297" mass="34705">MKSVALIVTYNRIEKLRLCLQATCVLPFDCIVVVNNASSDGTQQWLSTLTDPRLNVIHLNENIGGAGGFKYGAQYISNTIKTDWIFFFDDDAYPSSNLLENFINLEKENYQLFCSKVVTPQRQLCSMNVPYKKIPHTMWDTIHYALFPDTFLPSINKSCDVQTFSFVGVVIHHKILKLYSQHIHEELFIYFDDLYFSYFLSQLGYKIRYSPELIFTHDVTLNSTIYNSKKLYYSVRNLLISQKIFNIFPPFTKGTIFLRLLKMFFLTSLKGEGKQSFKHFFRGLKDGFSYKSNKRYK</sequence>
<proteinExistence type="inferred from homology"/>